<feature type="compositionally biased region" description="Basic and acidic residues" evidence="1">
    <location>
        <begin position="368"/>
        <end position="377"/>
    </location>
</feature>
<proteinExistence type="predicted"/>
<dbReference type="VEuPathDB" id="TriTrypDB:TvY486_0022030"/>
<feature type="region of interest" description="Disordered" evidence="1">
    <location>
        <begin position="298"/>
        <end position="377"/>
    </location>
</feature>
<dbReference type="Proteomes" id="UP000009027">
    <property type="component" value="Unassembled WGS sequence"/>
</dbReference>
<protein>
    <submittedName>
        <fullName evidence="2">Uncharacterized protein</fullName>
    </submittedName>
</protein>
<evidence type="ECO:0000256" key="1">
    <source>
        <dbReference type="SAM" id="MobiDB-lite"/>
    </source>
</evidence>
<accession>F9WPN0</accession>
<feature type="compositionally biased region" description="Basic and acidic residues" evidence="1">
    <location>
        <begin position="298"/>
        <end position="316"/>
    </location>
</feature>
<evidence type="ECO:0000313" key="2">
    <source>
        <dbReference type="EMBL" id="CCD19507.1"/>
    </source>
</evidence>
<gene>
    <name evidence="2" type="ORF">TvY486_0022030</name>
</gene>
<reference evidence="2 3" key="1">
    <citation type="journal article" date="2012" name="Proc. Natl. Acad. Sci. U.S.A.">
        <title>Antigenic diversity is generated by distinct evolutionary mechanisms in African trypanosome species.</title>
        <authorList>
            <person name="Jackson A.P."/>
            <person name="Berry A."/>
            <person name="Aslett M."/>
            <person name="Allison H.C."/>
            <person name="Burton P."/>
            <person name="Vavrova-Anderson J."/>
            <person name="Brown R."/>
            <person name="Browne H."/>
            <person name="Corton N."/>
            <person name="Hauser H."/>
            <person name="Gamble J."/>
            <person name="Gilderthorp R."/>
            <person name="Marcello L."/>
            <person name="McQuillan J."/>
            <person name="Otto T.D."/>
            <person name="Quail M.A."/>
            <person name="Sanders M.J."/>
            <person name="van Tonder A."/>
            <person name="Ginger M.L."/>
            <person name="Field M.C."/>
            <person name="Barry J.D."/>
            <person name="Hertz-Fowler C."/>
            <person name="Berriman M."/>
        </authorList>
    </citation>
    <scope>NUCLEOTIDE SEQUENCE</scope>
    <source>
        <strain evidence="2 3">Y486</strain>
    </source>
</reference>
<name>F9WPN0_TRYVY</name>
<feature type="compositionally biased region" description="Polar residues" evidence="1">
    <location>
        <begin position="341"/>
        <end position="351"/>
    </location>
</feature>
<dbReference type="EMBL" id="CAEX01003551">
    <property type="protein sequence ID" value="CCD19507.1"/>
    <property type="molecule type" value="Genomic_DNA"/>
</dbReference>
<organism evidence="2 3">
    <name type="scientific">Trypanosoma vivax (strain Y486)</name>
    <dbReference type="NCBI Taxonomy" id="1055687"/>
    <lineage>
        <taxon>Eukaryota</taxon>
        <taxon>Discoba</taxon>
        <taxon>Euglenozoa</taxon>
        <taxon>Kinetoplastea</taxon>
        <taxon>Metakinetoplastina</taxon>
        <taxon>Trypanosomatida</taxon>
        <taxon>Trypanosomatidae</taxon>
        <taxon>Trypanosoma</taxon>
        <taxon>Duttonella</taxon>
    </lineage>
</organism>
<keyword evidence="3" id="KW-1185">Reference proteome</keyword>
<evidence type="ECO:0000313" key="3">
    <source>
        <dbReference type="Proteomes" id="UP000009027"/>
    </source>
</evidence>
<dbReference type="AlphaFoldDB" id="F9WPN0"/>
<sequence>MPFISNVCNLVQIAEVVKRDALVAKEEEFFAALNAAMGIGEGDAPWQWALNSGSDRLAGIARKAVGNWTAPAEERVELAKNGCRDEGADLACKAIKAFIEYNKTRMLAAQKATQAIAPKAESVDTQWYAGDSKQSRQRGNSEKLCLAATAVYLCTGDSEANPCTVGRQNPTKGAITTGEETSAQQVEKLWEKLNPAVCQRPDANRTFHNGEDENAIALFRYSLQDRKTGGGGKHTLGNCAGFDENSETGCIGYASEVATGKTQTAWMDNLRAATEAIRKARSQYALAKKHIDEIEQAKQRLQDAHTHRTSTDEKTRNAQRAAHAAQTTGAEGKGTAAGQGSSNTGKNTDTNPVERDETANEHTSLSKKRSDTAHHASNEGRHKFALGLWLGLCVGTQPARAGRT</sequence>